<dbReference type="GO" id="GO:0005737">
    <property type="term" value="C:cytoplasm"/>
    <property type="evidence" value="ECO:0007669"/>
    <property type="project" value="UniProtKB-SubCell"/>
</dbReference>
<dbReference type="GO" id="GO:0006166">
    <property type="term" value="P:purine ribonucleoside salvage"/>
    <property type="evidence" value="ECO:0007669"/>
    <property type="project" value="UniProtKB-KW"/>
</dbReference>
<sequence length="226" mass="24977">MSSLYKEVTPKIGGFYTASLFLEKQFFYFERRIVLKLLEEFIQEKGTVLPGNVLKVDAFLNHQIDPVLMQAMGNEFAKRFQDLGITKIVTIESSGIAPAVFAGLALSVPVVFARKKKSVTLTDNLFTSTVYSYTKKESNDISVSKQFLTADDTILVIDDFLANGQAALGLLEIAEHAGAKVAGIGIVIEKSFQQGRELLNKTGIPVYSLARIASLENEEILFLEEE</sequence>
<keyword evidence="2 5" id="KW-0328">Glycosyltransferase</keyword>
<dbReference type="KEGG" id="lmq:LMM7_1978"/>
<keyword evidence="1 5" id="KW-0963">Cytoplasm</keyword>
<dbReference type="GO" id="GO:0046110">
    <property type="term" value="P:xanthine metabolic process"/>
    <property type="evidence" value="ECO:0007669"/>
    <property type="project" value="UniProtKB-UniRule"/>
</dbReference>
<evidence type="ECO:0000256" key="2">
    <source>
        <dbReference type="ARBA" id="ARBA00022676"/>
    </source>
</evidence>
<evidence type="ECO:0000256" key="6">
    <source>
        <dbReference type="NCBIfam" id="TIGR01744"/>
    </source>
</evidence>
<feature type="binding site" evidence="5">
    <location>
        <position position="190"/>
    </location>
    <ligand>
        <name>xanthine</name>
        <dbReference type="ChEBI" id="CHEBI:17712"/>
    </ligand>
</feature>
<dbReference type="EMBL" id="CP002816">
    <property type="protein sequence ID" value="AEH92983.1"/>
    <property type="molecule type" value="Genomic_DNA"/>
</dbReference>
<organism evidence="8 9">
    <name type="scientific">Listeria monocytogenes serotype 4a (strain M7)</name>
    <dbReference type="NCBI Taxonomy" id="1030009"/>
    <lineage>
        <taxon>Bacteria</taxon>
        <taxon>Bacillati</taxon>
        <taxon>Bacillota</taxon>
        <taxon>Bacilli</taxon>
        <taxon>Bacillales</taxon>
        <taxon>Listeriaceae</taxon>
        <taxon>Listeria</taxon>
    </lineage>
</organism>
<dbReference type="FunFam" id="3.40.50.2020:FF:000027">
    <property type="entry name" value="Xanthine phosphoribosyltransferase"/>
    <property type="match status" value="1"/>
</dbReference>
<name>A0A0E0UXZ5_LISMM</name>
<keyword evidence="3 5" id="KW-0808">Transferase</keyword>
<proteinExistence type="inferred from homology"/>
<evidence type="ECO:0000313" key="8">
    <source>
        <dbReference type="EMBL" id="AEH92983.1"/>
    </source>
</evidence>
<evidence type="ECO:0000256" key="1">
    <source>
        <dbReference type="ARBA" id="ARBA00022490"/>
    </source>
</evidence>
<dbReference type="HAMAP" id="MF_01184">
    <property type="entry name" value="XPRTase"/>
    <property type="match status" value="1"/>
</dbReference>
<dbReference type="PATRIC" id="fig|1030009.3.peg.1966"/>
<comment type="subunit">
    <text evidence="5">Homodimer.</text>
</comment>
<dbReference type="InterPro" id="IPR000836">
    <property type="entry name" value="PRTase_dom"/>
</dbReference>
<dbReference type="Pfam" id="PF00156">
    <property type="entry name" value="Pribosyltran"/>
    <property type="match status" value="1"/>
</dbReference>
<keyword evidence="4 5" id="KW-0660">Purine salvage</keyword>
<comment type="catalytic activity">
    <reaction evidence="5">
        <text>XMP + diphosphate = xanthine + 5-phospho-alpha-D-ribose 1-diphosphate</text>
        <dbReference type="Rhea" id="RHEA:10800"/>
        <dbReference type="ChEBI" id="CHEBI:17712"/>
        <dbReference type="ChEBI" id="CHEBI:33019"/>
        <dbReference type="ChEBI" id="CHEBI:57464"/>
        <dbReference type="ChEBI" id="CHEBI:58017"/>
        <dbReference type="EC" id="2.4.2.22"/>
    </reaction>
</comment>
<comment type="subcellular location">
    <subcellularLocation>
        <location evidence="5">Cytoplasm</location>
    </subcellularLocation>
</comment>
<dbReference type="Proteomes" id="UP000000486">
    <property type="component" value="Chromosome"/>
</dbReference>
<dbReference type="UniPathway" id="UPA00602">
    <property type="reaction ID" value="UER00658"/>
</dbReference>
<dbReference type="SUPFAM" id="SSF53271">
    <property type="entry name" value="PRTase-like"/>
    <property type="match status" value="1"/>
</dbReference>
<accession>A0A0E0UXZ5</accession>
<evidence type="ECO:0000256" key="5">
    <source>
        <dbReference type="HAMAP-Rule" id="MF_01184"/>
    </source>
</evidence>
<comment type="function">
    <text evidence="5">Converts the preformed base xanthine, a product of nucleic acid breakdown, to xanthosine 5'-monophosphate (XMP), so it can be reused for RNA or DNA synthesis.</text>
</comment>
<gene>
    <name evidence="5 8" type="primary">xpt</name>
    <name evidence="8" type="ordered locus">LMM7_1978</name>
</gene>
<reference evidence="8 9" key="1">
    <citation type="journal article" date="2011" name="J. Bacteriol.">
        <title>Genome sequence of the nonpathogenic Listeria monocytogenes serovar 4a strain M7.</title>
        <authorList>
            <person name="Chen J."/>
            <person name="Xia Y."/>
            <person name="Cheng C."/>
            <person name="Fang C."/>
            <person name="Shan Y."/>
            <person name="Jin G."/>
            <person name="Fang W."/>
        </authorList>
    </citation>
    <scope>NUCLEOTIDE SEQUENCE [LARGE SCALE GENOMIC DNA]</scope>
    <source>
        <strain evidence="8 9">M7</strain>
    </source>
</reference>
<dbReference type="Gene3D" id="3.40.50.2020">
    <property type="match status" value="1"/>
</dbReference>
<comment type="similarity">
    <text evidence="5">Belongs to the purine/pyrimidine phosphoribosyltransferase family. Xpt subfamily.</text>
</comment>
<dbReference type="InterPro" id="IPR029057">
    <property type="entry name" value="PRTase-like"/>
</dbReference>
<evidence type="ECO:0000259" key="7">
    <source>
        <dbReference type="Pfam" id="PF00156"/>
    </source>
</evidence>
<evidence type="ECO:0000256" key="3">
    <source>
        <dbReference type="ARBA" id="ARBA00022679"/>
    </source>
</evidence>
<dbReference type="CDD" id="cd06223">
    <property type="entry name" value="PRTases_typeI"/>
    <property type="match status" value="1"/>
</dbReference>
<evidence type="ECO:0000256" key="4">
    <source>
        <dbReference type="ARBA" id="ARBA00022726"/>
    </source>
</evidence>
<dbReference type="PANTHER" id="PTHR43864">
    <property type="entry name" value="HYPOXANTHINE/GUANINE PHOSPHORIBOSYLTRANSFERASE"/>
    <property type="match status" value="1"/>
</dbReference>
<evidence type="ECO:0000313" key="9">
    <source>
        <dbReference type="Proteomes" id="UP000000486"/>
    </source>
</evidence>
<feature type="domain" description="Phosphoribosyltransferase" evidence="7">
    <location>
        <begin position="77"/>
        <end position="191"/>
    </location>
</feature>
<feature type="binding site" evidence="5">
    <location>
        <position position="61"/>
    </location>
    <ligand>
        <name>xanthine</name>
        <dbReference type="ChEBI" id="CHEBI:17712"/>
    </ligand>
</feature>
<dbReference type="GO" id="GO:0032265">
    <property type="term" value="P:XMP salvage"/>
    <property type="evidence" value="ECO:0007669"/>
    <property type="project" value="UniProtKB-UniRule"/>
</dbReference>
<dbReference type="PANTHER" id="PTHR43864:SF1">
    <property type="entry name" value="XANTHINE PHOSPHORIBOSYLTRANSFERASE"/>
    <property type="match status" value="1"/>
</dbReference>
<dbReference type="NCBIfam" id="NF006671">
    <property type="entry name" value="PRK09219.1"/>
    <property type="match status" value="1"/>
</dbReference>
<dbReference type="InterPro" id="IPR010079">
    <property type="entry name" value="Xanthine_PRibTrfase"/>
</dbReference>
<comment type="pathway">
    <text evidence="5">Purine metabolism; XMP biosynthesis via salvage pathway; XMP from xanthine: step 1/1.</text>
</comment>
<dbReference type="InterPro" id="IPR050118">
    <property type="entry name" value="Pur/Pyrimidine_PRTase"/>
</dbReference>
<feature type="binding site" evidence="5">
    <location>
        <position position="54"/>
    </location>
    <ligand>
        <name>xanthine</name>
        <dbReference type="ChEBI" id="CHEBI:17712"/>
    </ligand>
</feature>
<dbReference type="HOGENOM" id="CLU_099015_0_0_9"/>
<dbReference type="NCBIfam" id="TIGR01744">
    <property type="entry name" value="XPRTase"/>
    <property type="match status" value="1"/>
</dbReference>
<protein>
    <recommendedName>
        <fullName evidence="5 6">Xanthine phosphoribosyltransferase</fullName>
        <shortName evidence="5">XPRTase</shortName>
        <ecNumber evidence="5 6">2.4.2.22</ecNumber>
    </recommendedName>
</protein>
<dbReference type="GO" id="GO:0000310">
    <property type="term" value="F:xanthine phosphoribosyltransferase activity"/>
    <property type="evidence" value="ECO:0007669"/>
    <property type="project" value="UniProtKB-UniRule"/>
</dbReference>
<dbReference type="EC" id="2.4.2.22" evidence="5 6"/>
<feature type="binding site" evidence="5">
    <location>
        <begin position="162"/>
        <end position="166"/>
    </location>
    <ligand>
        <name>5-phospho-alpha-D-ribose 1-diphosphate</name>
        <dbReference type="ChEBI" id="CHEBI:58017"/>
    </ligand>
</feature>
<dbReference type="AlphaFoldDB" id="A0A0E0UXZ5"/>